<dbReference type="Proteomes" id="UP000597656">
    <property type="component" value="Unassembled WGS sequence"/>
</dbReference>
<gene>
    <name evidence="2" type="ORF">GCM10011609_84970</name>
</gene>
<reference evidence="3" key="1">
    <citation type="journal article" date="2019" name="Int. J. Syst. Evol. Microbiol.">
        <title>The Global Catalogue of Microorganisms (GCM) 10K type strain sequencing project: providing services to taxonomists for standard genome sequencing and annotation.</title>
        <authorList>
            <consortium name="The Broad Institute Genomics Platform"/>
            <consortium name="The Broad Institute Genome Sequencing Center for Infectious Disease"/>
            <person name="Wu L."/>
            <person name="Ma J."/>
        </authorList>
    </citation>
    <scope>NUCLEOTIDE SEQUENCE [LARGE SCALE GENOMIC DNA]</scope>
    <source>
        <strain evidence="3">CGMCC 4.7319</strain>
    </source>
</reference>
<protein>
    <recommendedName>
        <fullName evidence="4">Sugar lactone lactonase YvrE</fullName>
    </recommendedName>
</protein>
<dbReference type="SUPFAM" id="SSF63829">
    <property type="entry name" value="Calcium-dependent phosphotriesterase"/>
    <property type="match status" value="1"/>
</dbReference>
<accession>A0ABQ2IVR6</accession>
<dbReference type="Gene3D" id="2.120.10.30">
    <property type="entry name" value="TolB, C-terminal domain"/>
    <property type="match status" value="1"/>
</dbReference>
<evidence type="ECO:0008006" key="4">
    <source>
        <dbReference type="Google" id="ProtNLM"/>
    </source>
</evidence>
<dbReference type="PANTHER" id="PTHR31460:SF3">
    <property type="entry name" value="MESOCENTIN"/>
    <property type="match status" value="1"/>
</dbReference>
<evidence type="ECO:0000313" key="2">
    <source>
        <dbReference type="EMBL" id="GGN28655.1"/>
    </source>
</evidence>
<sequence>MPHNYLGGIVVTLALTAASVVGFAAAGPASASSTSQHRALSDVVNGTGAALHPEGVGWDPSRKAFLVGSLRHGTVSVVGADGRASTLVNEPRIVSTVGVHVDVARNRVLAAYADYGVGTRSSPSTIQTQAGLGIFDLKTGRTLHLVDLAIGPGPHIANDFALDLAGNAYVTDTASDKIYKVDVNGRASVLVQDPRLAGPTEDGMNGIVWHPGGYLLAVGYETGSLLRIPLKDPQAIHEVRLDQALVGGDGLALRPDGTLLVVSNEFGRSTAGSVKVLRSRDGWTSAKTAKTVAQWPDPLPTTVAVSPAGAYVLSGRLDVLITGSTSDQFTLRRI</sequence>
<feature type="chain" id="PRO_5047478545" description="Sugar lactone lactonase YvrE" evidence="1">
    <location>
        <begin position="25"/>
        <end position="334"/>
    </location>
</feature>
<dbReference type="PANTHER" id="PTHR31460">
    <property type="match status" value="1"/>
</dbReference>
<feature type="signal peptide" evidence="1">
    <location>
        <begin position="1"/>
        <end position="24"/>
    </location>
</feature>
<proteinExistence type="predicted"/>
<evidence type="ECO:0000313" key="3">
    <source>
        <dbReference type="Proteomes" id="UP000597656"/>
    </source>
</evidence>
<name>A0ABQ2IVR6_9PSEU</name>
<evidence type="ECO:0000256" key="1">
    <source>
        <dbReference type="SAM" id="SignalP"/>
    </source>
</evidence>
<keyword evidence="1" id="KW-0732">Signal</keyword>
<dbReference type="InterPro" id="IPR011042">
    <property type="entry name" value="6-blade_b-propeller_TolB-like"/>
</dbReference>
<dbReference type="EMBL" id="BMNC01000028">
    <property type="protein sequence ID" value="GGN28655.1"/>
    <property type="molecule type" value="Genomic_DNA"/>
</dbReference>
<keyword evidence="3" id="KW-1185">Reference proteome</keyword>
<dbReference type="InterPro" id="IPR053224">
    <property type="entry name" value="Sensory_adhesion_molecule"/>
</dbReference>
<comment type="caution">
    <text evidence="2">The sequence shown here is derived from an EMBL/GenBank/DDBJ whole genome shotgun (WGS) entry which is preliminary data.</text>
</comment>
<organism evidence="2 3">
    <name type="scientific">Lentzea pudingi</name>
    <dbReference type="NCBI Taxonomy" id="1789439"/>
    <lineage>
        <taxon>Bacteria</taxon>
        <taxon>Bacillati</taxon>
        <taxon>Actinomycetota</taxon>
        <taxon>Actinomycetes</taxon>
        <taxon>Pseudonocardiales</taxon>
        <taxon>Pseudonocardiaceae</taxon>
        <taxon>Lentzea</taxon>
    </lineage>
</organism>